<dbReference type="AlphaFoldDB" id="A0A6I9ZS18"/>
<reference evidence="7" key="1">
    <citation type="submission" date="2025-08" db="UniProtKB">
        <authorList>
            <consortium name="RefSeq"/>
        </authorList>
    </citation>
    <scope>IDENTIFICATION</scope>
    <source>
        <tissue evidence="7">Blood</tissue>
    </source>
</reference>
<dbReference type="PANTHER" id="PTHR47015">
    <property type="entry name" value="BPI FOLD-CONTAINING FAMILY A MEMBER 1"/>
    <property type="match status" value="1"/>
</dbReference>
<dbReference type="GeneID" id="106974623"/>
<evidence type="ECO:0000313" key="6">
    <source>
        <dbReference type="Proteomes" id="UP001652583"/>
    </source>
</evidence>
<dbReference type="SUPFAM" id="SSF55394">
    <property type="entry name" value="Bactericidal permeability-increasing protein, BPI"/>
    <property type="match status" value="1"/>
</dbReference>
<comment type="similarity">
    <text evidence="2">Belongs to the BPI/LBP/Plunc superfamily. Plunc family.</text>
</comment>
<dbReference type="RefSeq" id="XP_014927362.1">
    <property type="nucleotide sequence ID" value="XM_015071876.2"/>
</dbReference>
<evidence type="ECO:0000256" key="3">
    <source>
        <dbReference type="ARBA" id="ARBA00022525"/>
    </source>
</evidence>
<keyword evidence="3" id="KW-0964">Secreted</keyword>
<accession>A0A6I9ZS18</accession>
<dbReference type="GO" id="GO:0005576">
    <property type="term" value="C:extracellular region"/>
    <property type="evidence" value="ECO:0007669"/>
    <property type="project" value="UniProtKB-SubCell"/>
</dbReference>
<feature type="domain" description="Lipid-binding serum glycoprotein N-terminal" evidence="5">
    <location>
        <begin position="75"/>
        <end position="200"/>
    </location>
</feature>
<dbReference type="InterPro" id="IPR017942">
    <property type="entry name" value="Lipid-bd_serum_glycop_N"/>
</dbReference>
<organism evidence="6 7">
    <name type="scientific">Acinonyx jubatus</name>
    <name type="common">Cheetah</name>
    <dbReference type="NCBI Taxonomy" id="32536"/>
    <lineage>
        <taxon>Eukaryota</taxon>
        <taxon>Metazoa</taxon>
        <taxon>Chordata</taxon>
        <taxon>Craniata</taxon>
        <taxon>Vertebrata</taxon>
        <taxon>Euteleostomi</taxon>
        <taxon>Mammalia</taxon>
        <taxon>Eutheria</taxon>
        <taxon>Laurasiatheria</taxon>
        <taxon>Carnivora</taxon>
        <taxon>Feliformia</taxon>
        <taxon>Felidae</taxon>
        <taxon>Felinae</taxon>
        <taxon>Acinonyx</taxon>
    </lineage>
</organism>
<dbReference type="Proteomes" id="UP001652583">
    <property type="component" value="Chromosome A3"/>
</dbReference>
<dbReference type="InterPro" id="IPR017943">
    <property type="entry name" value="Bactericidal_perm-incr_a/b_dom"/>
</dbReference>
<feature type="chain" id="PRO_5026744239" evidence="4">
    <location>
        <begin position="21"/>
        <end position="228"/>
    </location>
</feature>
<evidence type="ECO:0000256" key="2">
    <source>
        <dbReference type="ARBA" id="ARBA00009020"/>
    </source>
</evidence>
<dbReference type="OrthoDB" id="9521644at2759"/>
<dbReference type="InterPro" id="IPR051902">
    <property type="entry name" value="BPI_fold-superfamily_member"/>
</dbReference>
<name>A0A6I9ZS18_ACIJB</name>
<dbReference type="PANTHER" id="PTHR47015:SF3">
    <property type="entry name" value="BPIFA4P PROTEIN-RELATED"/>
    <property type="match status" value="1"/>
</dbReference>
<evidence type="ECO:0000313" key="7">
    <source>
        <dbReference type="RefSeq" id="XP_014927362.1"/>
    </source>
</evidence>
<dbReference type="Pfam" id="PF01273">
    <property type="entry name" value="LBP_BPI_CETP"/>
    <property type="match status" value="1"/>
</dbReference>
<gene>
    <name evidence="7" type="primary">LOC106974623</name>
</gene>
<dbReference type="GO" id="GO:0043129">
    <property type="term" value="P:surfactant homeostasis"/>
    <property type="evidence" value="ECO:0007669"/>
    <property type="project" value="TreeGrafter"/>
</dbReference>
<keyword evidence="4" id="KW-0732">Signal</keyword>
<sequence length="228" mass="25867">MLKVSSLFILLCGLIASSSAQEVLSRVSSHITDALTQGLLGMNFLPTLQTIDFQGPLKDIFSLVLGHQLTNGEANFMVQMKDLRLFQVFLETSPDFKGIDLRMPLAFSIQIKFPALNPYIFHVWTDMKVQLYLEKDVDNRYQLTFGHCRIVPETVWIQSGNFITPMKNFIVENIERALGNVIIHNFGAKMCPFINSWLYNLNPQVTNQLISLLLQHGTYQATVKISAK</sequence>
<proteinExistence type="inferred from homology"/>
<evidence type="ECO:0000256" key="1">
    <source>
        <dbReference type="ARBA" id="ARBA00004613"/>
    </source>
</evidence>
<dbReference type="GO" id="GO:0008289">
    <property type="term" value="F:lipid binding"/>
    <property type="evidence" value="ECO:0007669"/>
    <property type="project" value="InterPro"/>
</dbReference>
<dbReference type="Gene3D" id="3.15.10.10">
    <property type="entry name" value="Bactericidal permeability-increasing protein, domain 1"/>
    <property type="match status" value="1"/>
</dbReference>
<keyword evidence="6" id="KW-1185">Reference proteome</keyword>
<dbReference type="KEGG" id="aju:106974623"/>
<evidence type="ECO:0000259" key="5">
    <source>
        <dbReference type="Pfam" id="PF01273"/>
    </source>
</evidence>
<evidence type="ECO:0000256" key="4">
    <source>
        <dbReference type="SAM" id="SignalP"/>
    </source>
</evidence>
<feature type="signal peptide" evidence="4">
    <location>
        <begin position="1"/>
        <end position="20"/>
    </location>
</feature>
<protein>
    <submittedName>
        <fullName evidence="7">Latherin-like</fullName>
    </submittedName>
</protein>
<comment type="subcellular location">
    <subcellularLocation>
        <location evidence="1">Secreted</location>
    </subcellularLocation>
</comment>